<gene>
    <name evidence="2" type="ORF">ABZ510_34120</name>
</gene>
<reference evidence="2 3" key="1">
    <citation type="submission" date="2024-06" db="EMBL/GenBank/DDBJ databases">
        <title>The Natural Products Discovery Center: Release of the First 8490 Sequenced Strains for Exploring Actinobacteria Biosynthetic Diversity.</title>
        <authorList>
            <person name="Kalkreuter E."/>
            <person name="Kautsar S.A."/>
            <person name="Yang D."/>
            <person name="Bader C.D."/>
            <person name="Teijaro C.N."/>
            <person name="Fluegel L."/>
            <person name="Davis C.M."/>
            <person name="Simpson J.R."/>
            <person name="Lauterbach L."/>
            <person name="Steele A.D."/>
            <person name="Gui C."/>
            <person name="Meng S."/>
            <person name="Li G."/>
            <person name="Viehrig K."/>
            <person name="Ye F."/>
            <person name="Su P."/>
            <person name="Kiefer A.F."/>
            <person name="Nichols A."/>
            <person name="Cepeda A.J."/>
            <person name="Yan W."/>
            <person name="Fan B."/>
            <person name="Jiang Y."/>
            <person name="Adhikari A."/>
            <person name="Zheng C.-J."/>
            <person name="Schuster L."/>
            <person name="Cowan T.M."/>
            <person name="Smanski M.J."/>
            <person name="Chevrette M.G."/>
            <person name="De Carvalho L.P.S."/>
            <person name="Shen B."/>
        </authorList>
    </citation>
    <scope>NUCLEOTIDE SEQUENCE [LARGE SCALE GENOMIC DNA]</scope>
    <source>
        <strain evidence="2 3">NPDC019708</strain>
    </source>
</reference>
<dbReference type="PANTHER" id="PTHR34846">
    <property type="entry name" value="4-CARBOXYMUCONOLACTONE DECARBOXYLASE FAMILY PROTEIN (AFU_ORTHOLOGUE AFUA_6G11590)"/>
    <property type="match status" value="1"/>
</dbReference>
<protein>
    <submittedName>
        <fullName evidence="2">Carboxymuconolactone decarboxylase family protein</fullName>
    </submittedName>
</protein>
<dbReference type="InterPro" id="IPR003779">
    <property type="entry name" value="CMD-like"/>
</dbReference>
<organism evidence="2 3">
    <name type="scientific">Nocardia rhamnosiphila</name>
    <dbReference type="NCBI Taxonomy" id="426716"/>
    <lineage>
        <taxon>Bacteria</taxon>
        <taxon>Bacillati</taxon>
        <taxon>Actinomycetota</taxon>
        <taxon>Actinomycetes</taxon>
        <taxon>Mycobacteriales</taxon>
        <taxon>Nocardiaceae</taxon>
        <taxon>Nocardia</taxon>
    </lineage>
</organism>
<dbReference type="EMBL" id="JBEYBF010000047">
    <property type="protein sequence ID" value="MEU1956873.1"/>
    <property type="molecule type" value="Genomic_DNA"/>
</dbReference>
<dbReference type="RefSeq" id="WP_356957356.1">
    <property type="nucleotide sequence ID" value="NZ_JBEXYG010000003.1"/>
</dbReference>
<evidence type="ECO:0000259" key="1">
    <source>
        <dbReference type="Pfam" id="PF02627"/>
    </source>
</evidence>
<dbReference type="Gene3D" id="1.20.1290.10">
    <property type="entry name" value="AhpD-like"/>
    <property type="match status" value="1"/>
</dbReference>
<evidence type="ECO:0000313" key="3">
    <source>
        <dbReference type="Proteomes" id="UP001550628"/>
    </source>
</evidence>
<dbReference type="NCBIfam" id="TIGR00778">
    <property type="entry name" value="ahpD_dom"/>
    <property type="match status" value="1"/>
</dbReference>
<evidence type="ECO:0000313" key="2">
    <source>
        <dbReference type="EMBL" id="MEU1956873.1"/>
    </source>
</evidence>
<dbReference type="PANTHER" id="PTHR34846:SF7">
    <property type="entry name" value="BLL7811 PROTEIN"/>
    <property type="match status" value="1"/>
</dbReference>
<dbReference type="InterPro" id="IPR029032">
    <property type="entry name" value="AhpD-like"/>
</dbReference>
<dbReference type="Pfam" id="PF02627">
    <property type="entry name" value="CMD"/>
    <property type="match status" value="1"/>
</dbReference>
<comment type="caution">
    <text evidence="2">The sequence shown here is derived from an EMBL/GenBank/DDBJ whole genome shotgun (WGS) entry which is preliminary data.</text>
</comment>
<dbReference type="InterPro" id="IPR004675">
    <property type="entry name" value="AhpD_core"/>
</dbReference>
<proteinExistence type="predicted"/>
<dbReference type="SUPFAM" id="SSF69118">
    <property type="entry name" value="AhpD-like"/>
    <property type="match status" value="1"/>
</dbReference>
<feature type="domain" description="Carboxymuconolactone decarboxylase-like" evidence="1">
    <location>
        <begin position="24"/>
        <end position="95"/>
    </location>
</feature>
<sequence>MEPRVNLFENKVTASYAKRLVTAGKVAEGSGLPAATYELVKIRASQINGCAMCLDMHTKDALHAGESSLRINLVAAWREATVFTEAERAALELTEAGTRLADGGGVSEETWQRVRKHYDDDQIGGLIVAVATINAWNRLNAIAHTPAGNYEPGQF</sequence>
<dbReference type="Proteomes" id="UP001550628">
    <property type="component" value="Unassembled WGS sequence"/>
</dbReference>
<accession>A0ABV2X193</accession>
<name>A0ABV2X193_9NOCA</name>
<keyword evidence="3" id="KW-1185">Reference proteome</keyword>